<dbReference type="SUPFAM" id="SSF48239">
    <property type="entry name" value="Terpenoid cyclases/Protein prenyltransferases"/>
    <property type="match status" value="1"/>
</dbReference>
<dbReference type="SUPFAM" id="SSF48576">
    <property type="entry name" value="Terpenoid synthases"/>
    <property type="match status" value="1"/>
</dbReference>
<dbReference type="FunFam" id="1.10.600.10:FF:000007">
    <property type="entry name" value="Isoprene synthase, chloroplastic"/>
    <property type="match status" value="1"/>
</dbReference>
<feature type="region of interest" description="Disordered" evidence="2">
    <location>
        <begin position="28"/>
        <end position="48"/>
    </location>
</feature>
<dbReference type="GO" id="GO:0000287">
    <property type="term" value="F:magnesium ion binding"/>
    <property type="evidence" value="ECO:0007669"/>
    <property type="project" value="InterPro"/>
</dbReference>
<organism evidence="5 6">
    <name type="scientific">Coffea canephora</name>
    <name type="common">Robusta coffee</name>
    <dbReference type="NCBI Taxonomy" id="49390"/>
    <lineage>
        <taxon>Eukaryota</taxon>
        <taxon>Viridiplantae</taxon>
        <taxon>Streptophyta</taxon>
        <taxon>Embryophyta</taxon>
        <taxon>Tracheophyta</taxon>
        <taxon>Spermatophyta</taxon>
        <taxon>Magnoliopsida</taxon>
        <taxon>eudicotyledons</taxon>
        <taxon>Gunneridae</taxon>
        <taxon>Pentapetalae</taxon>
        <taxon>asterids</taxon>
        <taxon>lamiids</taxon>
        <taxon>Gentianales</taxon>
        <taxon>Rubiaceae</taxon>
        <taxon>Ixoroideae</taxon>
        <taxon>Gardenieae complex</taxon>
        <taxon>Bertiereae - Coffeeae clade</taxon>
        <taxon>Coffeeae</taxon>
        <taxon>Coffea</taxon>
    </lineage>
</organism>
<evidence type="ECO:0000313" key="6">
    <source>
        <dbReference type="Proteomes" id="UP000295252"/>
    </source>
</evidence>
<feature type="domain" description="Terpene synthase N-terminal" evidence="3">
    <location>
        <begin position="61"/>
        <end position="232"/>
    </location>
</feature>
<protein>
    <submittedName>
        <fullName evidence="5">Uncharacterized protein</fullName>
    </submittedName>
</protein>
<dbReference type="Gramene" id="CDO99695">
    <property type="protein sequence ID" value="CDO99695"/>
    <property type="gene ID" value="GSCOC_T00029368001"/>
</dbReference>
<reference evidence="6" key="1">
    <citation type="journal article" date="2014" name="Science">
        <title>The coffee genome provides insight into the convergent evolution of caffeine biosynthesis.</title>
        <authorList>
            <person name="Denoeud F."/>
            <person name="Carretero-Paulet L."/>
            <person name="Dereeper A."/>
            <person name="Droc G."/>
            <person name="Guyot R."/>
            <person name="Pietrella M."/>
            <person name="Zheng C."/>
            <person name="Alberti A."/>
            <person name="Anthony F."/>
            <person name="Aprea G."/>
            <person name="Aury J.M."/>
            <person name="Bento P."/>
            <person name="Bernard M."/>
            <person name="Bocs S."/>
            <person name="Campa C."/>
            <person name="Cenci A."/>
            <person name="Combes M.C."/>
            <person name="Crouzillat D."/>
            <person name="Da Silva C."/>
            <person name="Daddiego L."/>
            <person name="De Bellis F."/>
            <person name="Dussert S."/>
            <person name="Garsmeur O."/>
            <person name="Gayraud T."/>
            <person name="Guignon V."/>
            <person name="Jahn K."/>
            <person name="Jamilloux V."/>
            <person name="Joet T."/>
            <person name="Labadie K."/>
            <person name="Lan T."/>
            <person name="Leclercq J."/>
            <person name="Lepelley M."/>
            <person name="Leroy T."/>
            <person name="Li L.T."/>
            <person name="Librado P."/>
            <person name="Lopez L."/>
            <person name="Munoz A."/>
            <person name="Noel B."/>
            <person name="Pallavicini A."/>
            <person name="Perrotta G."/>
            <person name="Poncet V."/>
            <person name="Pot D."/>
            <person name="Priyono X."/>
            <person name="Rigoreau M."/>
            <person name="Rouard M."/>
            <person name="Rozas J."/>
            <person name="Tranchant-Dubreuil C."/>
            <person name="VanBuren R."/>
            <person name="Zhang Q."/>
            <person name="Andrade A.C."/>
            <person name="Argout X."/>
            <person name="Bertrand B."/>
            <person name="de Kochko A."/>
            <person name="Graziosi G."/>
            <person name="Henry R.J."/>
            <person name="Jayarama X."/>
            <person name="Ming R."/>
            <person name="Nagai C."/>
            <person name="Rounsley S."/>
            <person name="Sankoff D."/>
            <person name="Giuliano G."/>
            <person name="Albert V.A."/>
            <person name="Wincker P."/>
            <person name="Lashermes P."/>
        </authorList>
    </citation>
    <scope>NUCLEOTIDE SEQUENCE [LARGE SCALE GENOMIC DNA]</scope>
    <source>
        <strain evidence="6">cv. DH200-94</strain>
    </source>
</reference>
<evidence type="ECO:0000259" key="3">
    <source>
        <dbReference type="Pfam" id="PF01397"/>
    </source>
</evidence>
<evidence type="ECO:0000259" key="4">
    <source>
        <dbReference type="Pfam" id="PF03936"/>
    </source>
</evidence>
<accession>A0A068TTV4</accession>
<dbReference type="InterPro" id="IPR008949">
    <property type="entry name" value="Isoprenoid_synthase_dom_sf"/>
</dbReference>
<dbReference type="Proteomes" id="UP000295252">
    <property type="component" value="Chromosome IV"/>
</dbReference>
<dbReference type="Gene3D" id="1.10.600.10">
    <property type="entry name" value="Farnesyl Diphosphate Synthase"/>
    <property type="match status" value="1"/>
</dbReference>
<evidence type="ECO:0000313" key="5">
    <source>
        <dbReference type="EMBL" id="CDO99695.1"/>
    </source>
</evidence>
<dbReference type="InterPro" id="IPR008930">
    <property type="entry name" value="Terpenoid_cyclase/PrenylTrfase"/>
</dbReference>
<sequence length="589" mass="66607">MGMNSRIGSFNHHTLIFSSSTSSLTSVELQPLSSPQAKAGTNSDKIDQSVQRRTANYKPNIWKHELLQSLTSQFSEKKYKTRAQTLKEDVKCMFVEASDTLSKLELIDSISKLGLDKYFMQEIKEALDATALSNNTSVLKGDLYATALCFRLLRHYGCHASQDMFLDFVDGADKFIPSPKVSIKGLLELLQASNLGGEGEDLLTEAGLFSIENLSGFGASSDNMLAKQVYEAISLPIQWRVEWYNVKKHVQAHEKNHESTKSKLIELAKLNFNLVQSSHQEDLKEVSRWWMNLGIKERLSFSRDRVVESFLYAAGTAPEPKQASLRKWLSKVINLILITDDVYDVYGTLDELEIFTNAVERWSPEEIKELPEGIQICFWTLLNTTNEMAAEIEQENGWTSVLPYLQKTWTDFLKSLLVEAKWYNKGYTPSLEEYLNNGWISSSGPLLSVLAILGVADRKTQNVAEYLKDCQQIIHHSSLVIRLCNDQGTSAAELERGDAASSILCYMREANVSEEVAREHIKSLIVKAWKQINGYCISCPPFLQEPAKYITNTARVAHFMYQHGDGFGVQDRETQDHVRSNFIEPIPIN</sequence>
<evidence type="ECO:0000256" key="2">
    <source>
        <dbReference type="SAM" id="MobiDB-lite"/>
    </source>
</evidence>
<name>A0A068TTV4_COFCA</name>
<dbReference type="STRING" id="49390.A0A068TTV4"/>
<dbReference type="PANTHER" id="PTHR31225">
    <property type="entry name" value="OS04G0344100 PROTEIN-RELATED"/>
    <property type="match status" value="1"/>
</dbReference>
<dbReference type="CDD" id="cd00684">
    <property type="entry name" value="Terpene_cyclase_plant_C1"/>
    <property type="match status" value="1"/>
</dbReference>
<proteinExistence type="predicted"/>
<dbReference type="InterPro" id="IPR005630">
    <property type="entry name" value="Terpene_synthase_metal-bd"/>
</dbReference>
<dbReference type="OMA" id="VKWRITM"/>
<dbReference type="InterPro" id="IPR036965">
    <property type="entry name" value="Terpene_synth_N_sf"/>
</dbReference>
<dbReference type="PhylomeDB" id="A0A068TTV4"/>
<dbReference type="SFLD" id="SFLDS00005">
    <property type="entry name" value="Isoprenoid_Synthase_Type_I"/>
    <property type="match status" value="1"/>
</dbReference>
<dbReference type="EMBL" id="HG739088">
    <property type="protein sequence ID" value="CDO99695.1"/>
    <property type="molecule type" value="Genomic_DNA"/>
</dbReference>
<dbReference type="GO" id="GO:0016102">
    <property type="term" value="P:diterpenoid biosynthetic process"/>
    <property type="evidence" value="ECO:0007669"/>
    <property type="project" value="InterPro"/>
</dbReference>
<keyword evidence="1" id="KW-0479">Metal-binding</keyword>
<dbReference type="AlphaFoldDB" id="A0A068TTV4"/>
<dbReference type="Gene3D" id="1.50.10.130">
    <property type="entry name" value="Terpene synthase, N-terminal domain"/>
    <property type="match status" value="1"/>
</dbReference>
<dbReference type="GO" id="GO:0010333">
    <property type="term" value="F:terpene synthase activity"/>
    <property type="evidence" value="ECO:0007669"/>
    <property type="project" value="InterPro"/>
</dbReference>
<gene>
    <name evidence="5" type="ORF">GSCOC_T00029368001</name>
</gene>
<dbReference type="InterPro" id="IPR034741">
    <property type="entry name" value="Terpene_cyclase-like_1_C"/>
</dbReference>
<dbReference type="InterPro" id="IPR044814">
    <property type="entry name" value="Terpene_cyclase_plant_C1"/>
</dbReference>
<dbReference type="PANTHER" id="PTHR31225:SF94">
    <property type="entry name" value="ALPHA-FARNESENE SYNTHASE"/>
    <property type="match status" value="1"/>
</dbReference>
<dbReference type="InterPro" id="IPR001906">
    <property type="entry name" value="Terpene_synth_N"/>
</dbReference>
<dbReference type="InterPro" id="IPR050148">
    <property type="entry name" value="Terpene_synthase-like"/>
</dbReference>
<dbReference type="Pfam" id="PF03936">
    <property type="entry name" value="Terpene_synth_C"/>
    <property type="match status" value="1"/>
</dbReference>
<dbReference type="Pfam" id="PF01397">
    <property type="entry name" value="Terpene_synth"/>
    <property type="match status" value="1"/>
</dbReference>
<keyword evidence="6" id="KW-1185">Reference proteome</keyword>
<dbReference type="InParanoid" id="A0A068TTV4"/>
<dbReference type="SFLD" id="SFLDG01019">
    <property type="entry name" value="Terpene_Cyclase_Like_1_C_Termi"/>
    <property type="match status" value="1"/>
</dbReference>
<feature type="domain" description="Terpene synthase metal-binding" evidence="4">
    <location>
        <begin position="292"/>
        <end position="531"/>
    </location>
</feature>
<dbReference type="OrthoDB" id="1936865at2759"/>
<evidence type="ECO:0000256" key="1">
    <source>
        <dbReference type="ARBA" id="ARBA00022723"/>
    </source>
</evidence>